<dbReference type="RefSeq" id="WP_220211263.1">
    <property type="nucleotide sequence ID" value="NZ_BNJK01000003.1"/>
</dbReference>
<keyword evidence="6" id="KW-0235">DNA replication</keyword>
<dbReference type="SUPFAM" id="SSF55979">
    <property type="entry name" value="DNA clamp"/>
    <property type="match status" value="3"/>
</dbReference>
<dbReference type="InterPro" id="IPR046938">
    <property type="entry name" value="DNA_clamp_sf"/>
</dbReference>
<dbReference type="InterPro" id="IPR001001">
    <property type="entry name" value="DNA_polIII_beta"/>
</dbReference>
<evidence type="ECO:0000259" key="9">
    <source>
        <dbReference type="Pfam" id="PF00712"/>
    </source>
</evidence>
<feature type="domain" description="DNA polymerase III beta sliding clamp central" evidence="10">
    <location>
        <begin position="131"/>
        <end position="245"/>
    </location>
</feature>
<dbReference type="Pfam" id="PF02767">
    <property type="entry name" value="DNA_pol3_beta_2"/>
    <property type="match status" value="1"/>
</dbReference>
<dbReference type="PANTHER" id="PTHR30478:SF0">
    <property type="entry name" value="BETA SLIDING CLAMP"/>
    <property type="match status" value="1"/>
</dbReference>
<reference evidence="11" key="1">
    <citation type="submission" date="2020-10" db="EMBL/GenBank/DDBJ databases">
        <title>Taxonomic study of unclassified bacteria belonging to the class Ktedonobacteria.</title>
        <authorList>
            <person name="Yabe S."/>
            <person name="Wang C.M."/>
            <person name="Zheng Y."/>
            <person name="Sakai Y."/>
            <person name="Cavaletti L."/>
            <person name="Monciardini P."/>
            <person name="Donadio S."/>
        </authorList>
    </citation>
    <scope>NUCLEOTIDE SEQUENCE</scope>
    <source>
        <strain evidence="11">ID150040</strain>
    </source>
</reference>
<evidence type="ECO:0000256" key="8">
    <source>
        <dbReference type="ARBA" id="ARBA00023125"/>
    </source>
</evidence>
<dbReference type="GO" id="GO:0005737">
    <property type="term" value="C:cytoplasm"/>
    <property type="evidence" value="ECO:0007669"/>
    <property type="project" value="UniProtKB-SubCell"/>
</dbReference>
<dbReference type="SMART" id="SM00480">
    <property type="entry name" value="POL3Bc"/>
    <property type="match status" value="1"/>
</dbReference>
<accession>A0A8J3N701</accession>
<dbReference type="PANTHER" id="PTHR30478">
    <property type="entry name" value="DNA POLYMERASE III SUBUNIT BETA"/>
    <property type="match status" value="1"/>
</dbReference>
<name>A0A8J3N701_9CHLR</name>
<dbReference type="Proteomes" id="UP000597444">
    <property type="component" value="Unassembled WGS sequence"/>
</dbReference>
<comment type="caution">
    <text evidence="11">The sequence shown here is derived from an EMBL/GenBank/DDBJ whole genome shotgun (WGS) entry which is preliminary data.</text>
</comment>
<evidence type="ECO:0000256" key="2">
    <source>
        <dbReference type="ARBA" id="ARBA00010752"/>
    </source>
</evidence>
<keyword evidence="12" id="KW-1185">Reference proteome</keyword>
<comment type="subcellular location">
    <subcellularLocation>
        <location evidence="1">Cytoplasm</location>
    </subcellularLocation>
</comment>
<dbReference type="AlphaFoldDB" id="A0A8J3N701"/>
<organism evidence="11 12">
    <name type="scientific">Reticulibacter mediterranei</name>
    <dbReference type="NCBI Taxonomy" id="2778369"/>
    <lineage>
        <taxon>Bacteria</taxon>
        <taxon>Bacillati</taxon>
        <taxon>Chloroflexota</taxon>
        <taxon>Ktedonobacteria</taxon>
        <taxon>Ktedonobacterales</taxon>
        <taxon>Reticulibacteraceae</taxon>
        <taxon>Reticulibacter</taxon>
    </lineage>
</organism>
<dbReference type="GO" id="GO:0003677">
    <property type="term" value="F:DNA binding"/>
    <property type="evidence" value="ECO:0007669"/>
    <property type="project" value="UniProtKB-KW"/>
</dbReference>
<protein>
    <submittedName>
        <fullName evidence="11">DNA polymerase III subunit beta</fullName>
    </submittedName>
</protein>
<dbReference type="GO" id="GO:0003887">
    <property type="term" value="F:DNA-directed DNA polymerase activity"/>
    <property type="evidence" value="ECO:0007669"/>
    <property type="project" value="UniProtKB-KW"/>
</dbReference>
<dbReference type="Gene3D" id="3.10.150.10">
    <property type="entry name" value="DNA Polymerase III, subunit A, domain 2"/>
    <property type="match status" value="1"/>
</dbReference>
<evidence type="ECO:0000259" key="10">
    <source>
        <dbReference type="Pfam" id="PF02767"/>
    </source>
</evidence>
<dbReference type="GO" id="GO:0009360">
    <property type="term" value="C:DNA polymerase III complex"/>
    <property type="evidence" value="ECO:0007669"/>
    <property type="project" value="InterPro"/>
</dbReference>
<evidence type="ECO:0000256" key="1">
    <source>
        <dbReference type="ARBA" id="ARBA00004496"/>
    </source>
</evidence>
<proteinExistence type="inferred from homology"/>
<evidence type="ECO:0000256" key="4">
    <source>
        <dbReference type="ARBA" id="ARBA00022679"/>
    </source>
</evidence>
<evidence type="ECO:0000256" key="6">
    <source>
        <dbReference type="ARBA" id="ARBA00022705"/>
    </source>
</evidence>
<gene>
    <name evidence="11" type="ORF">KSF_107220</name>
</gene>
<keyword evidence="5" id="KW-0548">Nucleotidyltransferase</keyword>
<keyword evidence="7" id="KW-0239">DNA-directed DNA polymerase</keyword>
<evidence type="ECO:0000256" key="5">
    <source>
        <dbReference type="ARBA" id="ARBA00022695"/>
    </source>
</evidence>
<dbReference type="CDD" id="cd00140">
    <property type="entry name" value="beta_clamp"/>
    <property type="match status" value="1"/>
</dbReference>
<dbReference type="GO" id="GO:0008408">
    <property type="term" value="F:3'-5' exonuclease activity"/>
    <property type="evidence" value="ECO:0007669"/>
    <property type="project" value="InterPro"/>
</dbReference>
<dbReference type="InterPro" id="IPR022634">
    <property type="entry name" value="DNA_polIII_beta_N"/>
</dbReference>
<evidence type="ECO:0000313" key="11">
    <source>
        <dbReference type="EMBL" id="GHP00675.1"/>
    </source>
</evidence>
<dbReference type="EMBL" id="BNJK01000003">
    <property type="protein sequence ID" value="GHP00675.1"/>
    <property type="molecule type" value="Genomic_DNA"/>
</dbReference>
<dbReference type="GO" id="GO:0006271">
    <property type="term" value="P:DNA strand elongation involved in DNA replication"/>
    <property type="evidence" value="ECO:0007669"/>
    <property type="project" value="TreeGrafter"/>
</dbReference>
<comment type="similarity">
    <text evidence="2">Belongs to the beta sliding clamp family.</text>
</comment>
<keyword evidence="3" id="KW-0963">Cytoplasm</keyword>
<dbReference type="NCBIfam" id="TIGR00663">
    <property type="entry name" value="dnan"/>
    <property type="match status" value="1"/>
</dbReference>
<sequence>MKITCEQERLNRMLLVVNHAVAQGAGAFPMATNIRITAQDTRIRLDATNLNIGITAWVEATVLEAGEVAVPAKLFTDLIGALSSGIIEIVVDNAYDVRVNGARGPVHVRGVDPEQFPRMPDVEQDSNPTILKAALLKEVIKEVSIAVDETGTREVFGNILVQIEPQLITFAAADGYGKLAFRTLPLPAESKLTCDILIPARSLAKLANILPTEGNVEIRLTSSQVIFSTQWMLLSSILASGNYPNYKATLPQQTQTTVTVKTADLREIVALTSLFAKSDYDAGRITIKASPGVEPGKLTITAEAADVGGNCTTIPAAVVGEDQDELIFNMATLSKVLSVIPAPELTFEVGMTKAPVGVMRAKGSYTCTHTLMSMGAAH</sequence>
<keyword evidence="8" id="KW-0238">DNA-binding</keyword>
<feature type="domain" description="DNA polymerase III beta sliding clamp N-terminal" evidence="9">
    <location>
        <begin position="1"/>
        <end position="120"/>
    </location>
</feature>
<dbReference type="InterPro" id="IPR022637">
    <property type="entry name" value="DNA_polIII_beta_cen"/>
</dbReference>
<evidence type="ECO:0000256" key="3">
    <source>
        <dbReference type="ARBA" id="ARBA00022490"/>
    </source>
</evidence>
<dbReference type="Pfam" id="PF00712">
    <property type="entry name" value="DNA_pol3_beta"/>
    <property type="match status" value="1"/>
</dbReference>
<keyword evidence="4" id="KW-0808">Transferase</keyword>
<dbReference type="Gene3D" id="3.70.10.10">
    <property type="match status" value="1"/>
</dbReference>
<evidence type="ECO:0000256" key="7">
    <source>
        <dbReference type="ARBA" id="ARBA00022932"/>
    </source>
</evidence>
<evidence type="ECO:0000313" key="12">
    <source>
        <dbReference type="Proteomes" id="UP000597444"/>
    </source>
</evidence>